<evidence type="ECO:0000313" key="2">
    <source>
        <dbReference type="Proteomes" id="UP000028999"/>
    </source>
</evidence>
<evidence type="ECO:0000313" key="1">
    <source>
        <dbReference type="EMBL" id="CDY49587.1"/>
    </source>
</evidence>
<protein>
    <submittedName>
        <fullName evidence="1">BnaC04g55210D protein</fullName>
    </submittedName>
</protein>
<dbReference type="EMBL" id="LK032844">
    <property type="protein sequence ID" value="CDY49587.1"/>
    <property type="molecule type" value="Genomic_DNA"/>
</dbReference>
<organism evidence="1 2">
    <name type="scientific">Brassica napus</name>
    <name type="common">Rape</name>
    <dbReference type="NCBI Taxonomy" id="3708"/>
    <lineage>
        <taxon>Eukaryota</taxon>
        <taxon>Viridiplantae</taxon>
        <taxon>Streptophyta</taxon>
        <taxon>Embryophyta</taxon>
        <taxon>Tracheophyta</taxon>
        <taxon>Spermatophyta</taxon>
        <taxon>Magnoliopsida</taxon>
        <taxon>eudicotyledons</taxon>
        <taxon>Gunneridae</taxon>
        <taxon>Pentapetalae</taxon>
        <taxon>rosids</taxon>
        <taxon>malvids</taxon>
        <taxon>Brassicales</taxon>
        <taxon>Brassicaceae</taxon>
        <taxon>Brassiceae</taxon>
        <taxon>Brassica</taxon>
    </lineage>
</organism>
<dbReference type="AlphaFoldDB" id="A0A078II18"/>
<reference evidence="1 2" key="1">
    <citation type="journal article" date="2014" name="Science">
        <title>Plant genetics. Early allopolyploid evolution in the post-Neolithic Brassica napus oilseed genome.</title>
        <authorList>
            <person name="Chalhoub B."/>
            <person name="Denoeud F."/>
            <person name="Liu S."/>
            <person name="Parkin I.A."/>
            <person name="Tang H."/>
            <person name="Wang X."/>
            <person name="Chiquet J."/>
            <person name="Belcram H."/>
            <person name="Tong C."/>
            <person name="Samans B."/>
            <person name="Correa M."/>
            <person name="Da Silva C."/>
            <person name="Just J."/>
            <person name="Falentin C."/>
            <person name="Koh C.S."/>
            <person name="Le Clainche I."/>
            <person name="Bernard M."/>
            <person name="Bento P."/>
            <person name="Noel B."/>
            <person name="Labadie K."/>
            <person name="Alberti A."/>
            <person name="Charles M."/>
            <person name="Arnaud D."/>
            <person name="Guo H."/>
            <person name="Daviaud C."/>
            <person name="Alamery S."/>
            <person name="Jabbari K."/>
            <person name="Zhao M."/>
            <person name="Edger P.P."/>
            <person name="Chelaifa H."/>
            <person name="Tack D."/>
            <person name="Lassalle G."/>
            <person name="Mestiri I."/>
            <person name="Schnel N."/>
            <person name="Le Paslier M.C."/>
            <person name="Fan G."/>
            <person name="Renault V."/>
            <person name="Bayer P.E."/>
            <person name="Golicz A.A."/>
            <person name="Manoli S."/>
            <person name="Lee T.H."/>
            <person name="Thi V.H."/>
            <person name="Chalabi S."/>
            <person name="Hu Q."/>
            <person name="Fan C."/>
            <person name="Tollenaere R."/>
            <person name="Lu Y."/>
            <person name="Battail C."/>
            <person name="Shen J."/>
            <person name="Sidebottom C.H."/>
            <person name="Wang X."/>
            <person name="Canaguier A."/>
            <person name="Chauveau A."/>
            <person name="Berard A."/>
            <person name="Deniot G."/>
            <person name="Guan M."/>
            <person name="Liu Z."/>
            <person name="Sun F."/>
            <person name="Lim Y.P."/>
            <person name="Lyons E."/>
            <person name="Town C.D."/>
            <person name="Bancroft I."/>
            <person name="Wang X."/>
            <person name="Meng J."/>
            <person name="Ma J."/>
            <person name="Pires J.C."/>
            <person name="King G.J."/>
            <person name="Brunel D."/>
            <person name="Delourme R."/>
            <person name="Renard M."/>
            <person name="Aury J.M."/>
            <person name="Adams K.L."/>
            <person name="Batley J."/>
            <person name="Snowdon R.J."/>
            <person name="Tost J."/>
            <person name="Edwards D."/>
            <person name="Zhou Y."/>
            <person name="Hua W."/>
            <person name="Sharpe A.G."/>
            <person name="Paterson A.H."/>
            <person name="Guan C."/>
            <person name="Wincker P."/>
        </authorList>
    </citation>
    <scope>NUCLEOTIDE SEQUENCE [LARGE SCALE GENOMIC DNA]</scope>
    <source>
        <strain evidence="2">cv. Darmor-bzh</strain>
    </source>
</reference>
<accession>A0A078II18</accession>
<keyword evidence="2" id="KW-1185">Reference proteome</keyword>
<gene>
    <name evidence="1" type="primary">BnaC04g55210D</name>
    <name evidence="1" type="ORF">GSBRNA2T00093322001</name>
</gene>
<dbReference type="PaxDb" id="3708-A0A078II18"/>
<dbReference type="Proteomes" id="UP000028999">
    <property type="component" value="Unassembled WGS sequence"/>
</dbReference>
<dbReference type="Gramene" id="CDY49587">
    <property type="protein sequence ID" value="CDY49587"/>
    <property type="gene ID" value="GSBRNA2T00093322001"/>
</dbReference>
<proteinExistence type="predicted"/>
<name>A0A078II18_BRANA</name>
<sequence>MSKRESKDSTAEPLHQRFYPLNREEALASQVTRFFNSLNTLPLYPYSNMELFGKLGLHYYYLHKGTDLKLLTVHKFKTSITSIFYNIRGNRSMKLQRSAVQRQG</sequence>